<dbReference type="EMBL" id="CAJOBC010021220">
    <property type="protein sequence ID" value="CAF4050164.1"/>
    <property type="molecule type" value="Genomic_DNA"/>
</dbReference>
<dbReference type="SUPFAM" id="SSF51182">
    <property type="entry name" value="RmlC-like cupins"/>
    <property type="match status" value="1"/>
</dbReference>
<comment type="caution">
    <text evidence="7">The sequence shown here is derived from an EMBL/GenBank/DDBJ whole genome shotgun (WGS) entry which is preliminary data.</text>
</comment>
<dbReference type="PANTHER" id="PTHR13903">
    <property type="entry name" value="PIRIN-RELATED"/>
    <property type="match status" value="1"/>
</dbReference>
<feature type="binding site" evidence="2">
    <location>
        <position position="104"/>
    </location>
    <ligand>
        <name>Fe cation</name>
        <dbReference type="ChEBI" id="CHEBI:24875"/>
    </ligand>
</feature>
<evidence type="ECO:0008006" key="12">
    <source>
        <dbReference type="Google" id="ProtNLM"/>
    </source>
</evidence>
<dbReference type="EMBL" id="CAJNOQ010011011">
    <property type="protein sequence ID" value="CAF1266594.1"/>
    <property type="molecule type" value="Genomic_DNA"/>
</dbReference>
<keyword evidence="2" id="KW-0408">Iron</keyword>
<dbReference type="InterPro" id="IPR014710">
    <property type="entry name" value="RmlC-like_jellyroll"/>
</dbReference>
<dbReference type="Pfam" id="PF02678">
    <property type="entry name" value="Pirin"/>
    <property type="match status" value="1"/>
</dbReference>
<dbReference type="PIRSF" id="PIRSF006232">
    <property type="entry name" value="Pirin"/>
    <property type="match status" value="1"/>
</dbReference>
<feature type="binding site" evidence="2">
    <location>
        <position position="62"/>
    </location>
    <ligand>
        <name>Fe cation</name>
        <dbReference type="ChEBI" id="CHEBI:24875"/>
    </ligand>
</feature>
<feature type="domain" description="Pirin C-terminal" evidence="6">
    <location>
        <begin position="182"/>
        <end position="286"/>
    </location>
</feature>
<evidence type="ECO:0000313" key="8">
    <source>
        <dbReference type="EMBL" id="CAF1369365.1"/>
    </source>
</evidence>
<dbReference type="Pfam" id="PF05726">
    <property type="entry name" value="Pirin_C"/>
    <property type="match status" value="1"/>
</dbReference>
<dbReference type="OrthoDB" id="198735at2759"/>
<dbReference type="InterPro" id="IPR008778">
    <property type="entry name" value="Pirin_C_dom"/>
</dbReference>
<evidence type="ECO:0000313" key="10">
    <source>
        <dbReference type="EMBL" id="CAF4178565.1"/>
    </source>
</evidence>
<feature type="compositionally biased region" description="Basic and acidic residues" evidence="4">
    <location>
        <begin position="291"/>
        <end position="303"/>
    </location>
</feature>
<comment type="cofactor">
    <cofactor evidence="2">
        <name>Fe cation</name>
        <dbReference type="ChEBI" id="CHEBI:24875"/>
    </cofactor>
    <text evidence="2">Binds 1 Fe cation per subunit.</text>
</comment>
<evidence type="ECO:0000313" key="9">
    <source>
        <dbReference type="EMBL" id="CAF4050164.1"/>
    </source>
</evidence>
<organism evidence="7 11">
    <name type="scientific">Didymodactylos carnosus</name>
    <dbReference type="NCBI Taxonomy" id="1234261"/>
    <lineage>
        <taxon>Eukaryota</taxon>
        <taxon>Metazoa</taxon>
        <taxon>Spiralia</taxon>
        <taxon>Gnathifera</taxon>
        <taxon>Rotifera</taxon>
        <taxon>Eurotatoria</taxon>
        <taxon>Bdelloidea</taxon>
        <taxon>Philodinida</taxon>
        <taxon>Philodinidae</taxon>
        <taxon>Didymodactylos</taxon>
    </lineage>
</organism>
<evidence type="ECO:0000259" key="6">
    <source>
        <dbReference type="Pfam" id="PF05726"/>
    </source>
</evidence>
<feature type="region of interest" description="Disordered" evidence="4">
    <location>
        <begin position="289"/>
        <end position="311"/>
    </location>
</feature>
<comment type="similarity">
    <text evidence="1 3">Belongs to the pirin family.</text>
</comment>
<dbReference type="InterPro" id="IPR012093">
    <property type="entry name" value="Pirin"/>
</dbReference>
<evidence type="ECO:0000313" key="7">
    <source>
        <dbReference type="EMBL" id="CAF1266594.1"/>
    </source>
</evidence>
<dbReference type="CDD" id="cd02247">
    <property type="entry name" value="cupin_pirin_C"/>
    <property type="match status" value="1"/>
</dbReference>
<dbReference type="InterPro" id="IPR003829">
    <property type="entry name" value="Pirin_N_dom"/>
</dbReference>
<dbReference type="InterPro" id="IPR011051">
    <property type="entry name" value="RmlC_Cupin_sf"/>
</dbReference>
<name>A0A815B6P8_9BILA</name>
<dbReference type="Proteomes" id="UP000663829">
    <property type="component" value="Unassembled WGS sequence"/>
</dbReference>
<evidence type="ECO:0000256" key="3">
    <source>
        <dbReference type="RuleBase" id="RU003457"/>
    </source>
</evidence>
<feature type="binding site" evidence="2">
    <location>
        <position position="60"/>
    </location>
    <ligand>
        <name>Fe cation</name>
        <dbReference type="ChEBI" id="CHEBI:24875"/>
    </ligand>
</feature>
<dbReference type="CDD" id="cd02909">
    <property type="entry name" value="cupin_pirin_N"/>
    <property type="match status" value="1"/>
</dbReference>
<evidence type="ECO:0000259" key="5">
    <source>
        <dbReference type="Pfam" id="PF02678"/>
    </source>
</evidence>
<dbReference type="GO" id="GO:0046872">
    <property type="term" value="F:metal ion binding"/>
    <property type="evidence" value="ECO:0007669"/>
    <property type="project" value="UniProtKB-KW"/>
</dbReference>
<keyword evidence="11" id="KW-1185">Reference proteome</keyword>
<feature type="binding site" evidence="2">
    <location>
        <position position="106"/>
    </location>
    <ligand>
        <name>Fe cation</name>
        <dbReference type="ChEBI" id="CHEBI:24875"/>
    </ligand>
</feature>
<dbReference type="AlphaFoldDB" id="A0A815B6P8"/>
<dbReference type="Proteomes" id="UP000677228">
    <property type="component" value="Unassembled WGS sequence"/>
</dbReference>
<evidence type="ECO:0000256" key="1">
    <source>
        <dbReference type="ARBA" id="ARBA00008416"/>
    </source>
</evidence>
<protein>
    <recommendedName>
        <fullName evidence="12">Pirin</fullName>
    </recommendedName>
</protein>
<dbReference type="EMBL" id="CAJNOK010023900">
    <property type="protein sequence ID" value="CAF1369365.1"/>
    <property type="molecule type" value="Genomic_DNA"/>
</dbReference>
<evidence type="ECO:0000256" key="2">
    <source>
        <dbReference type="PIRSR" id="PIRSR006232-1"/>
    </source>
</evidence>
<dbReference type="Proteomes" id="UP000682733">
    <property type="component" value="Unassembled WGS sequence"/>
</dbReference>
<keyword evidence="2" id="KW-0479">Metal-binding</keyword>
<evidence type="ECO:0000313" key="11">
    <source>
        <dbReference type="Proteomes" id="UP000663829"/>
    </source>
</evidence>
<reference evidence="7" key="1">
    <citation type="submission" date="2021-02" db="EMBL/GenBank/DDBJ databases">
        <authorList>
            <person name="Nowell W R."/>
        </authorList>
    </citation>
    <scope>NUCLEOTIDE SEQUENCE</scope>
</reference>
<gene>
    <name evidence="7" type="ORF">GPM918_LOCUS26872</name>
    <name evidence="8" type="ORF">OVA965_LOCUS31600</name>
    <name evidence="9" type="ORF">SRO942_LOCUS27097</name>
    <name evidence="10" type="ORF">TMI583_LOCUS32433</name>
</gene>
<dbReference type="Gene3D" id="2.60.120.10">
    <property type="entry name" value="Jelly Rolls"/>
    <property type="match status" value="2"/>
</dbReference>
<sequence length="311" mass="34289">MTSRAIKQVVTANKAVEGGGFVIRRSVGSSKLSMVDPFLMLDHFGPTYYKPGEAVGAPDHPHRGFETVSYILQGSTQHKDSQNGNGVMNPGDVQWMTAGAGVVHAEMPDDDLMKNGGTMEGFQLWVNLPRKYKMVSPRYQNIKSDQIPEIKLQDDRIKIRIIAGFINDIKAVIDTKTQIVFLDIHLTRNVQFSYPLSKDYNGFIYVYRGQGKFGIDNVSATEGQALEFAKDGDCISLQNDSSEPCKLLLLAGIPINEPIARYGPFVMNTNEEIQQAFADYRAGKMGSIEGAEDRSEATRKALEKSGGPIGF</sequence>
<dbReference type="EMBL" id="CAJOBA010045564">
    <property type="protein sequence ID" value="CAF4178565.1"/>
    <property type="molecule type" value="Genomic_DNA"/>
</dbReference>
<feature type="domain" description="Pirin N-terminal" evidence="5">
    <location>
        <begin position="23"/>
        <end position="126"/>
    </location>
</feature>
<accession>A0A815B6P8</accession>
<dbReference type="Proteomes" id="UP000681722">
    <property type="component" value="Unassembled WGS sequence"/>
</dbReference>
<proteinExistence type="inferred from homology"/>
<evidence type="ECO:0000256" key="4">
    <source>
        <dbReference type="SAM" id="MobiDB-lite"/>
    </source>
</evidence>
<dbReference type="PANTHER" id="PTHR13903:SF31">
    <property type="entry name" value="CUPIN-DOMAIN CONTAINING PROTEIN"/>
    <property type="match status" value="1"/>
</dbReference>